<dbReference type="Proteomes" id="UP001201873">
    <property type="component" value="Unassembled WGS sequence"/>
</dbReference>
<dbReference type="RefSeq" id="WP_248823120.1">
    <property type="nucleotide sequence ID" value="NZ_JALKFT010000001.1"/>
</dbReference>
<organism evidence="4 5">
    <name type="scientific">Frankia umida</name>
    <dbReference type="NCBI Taxonomy" id="573489"/>
    <lineage>
        <taxon>Bacteria</taxon>
        <taxon>Bacillati</taxon>
        <taxon>Actinomycetota</taxon>
        <taxon>Actinomycetes</taxon>
        <taxon>Frankiales</taxon>
        <taxon>Frankiaceae</taxon>
        <taxon>Frankia</taxon>
    </lineage>
</organism>
<keyword evidence="3" id="KW-0472">Membrane</keyword>
<accession>A0ABT0JSP3</accession>
<evidence type="ECO:0000256" key="2">
    <source>
        <dbReference type="SAM" id="MobiDB-lite"/>
    </source>
</evidence>
<evidence type="ECO:0000313" key="5">
    <source>
        <dbReference type="Proteomes" id="UP001201873"/>
    </source>
</evidence>
<protein>
    <recommendedName>
        <fullName evidence="6">Flap endonuclease-1-like 5' DNA nuclease</fullName>
    </recommendedName>
</protein>
<keyword evidence="3" id="KW-1133">Transmembrane helix</keyword>
<evidence type="ECO:0000256" key="3">
    <source>
        <dbReference type="SAM" id="Phobius"/>
    </source>
</evidence>
<dbReference type="EMBL" id="JALKFT010000001">
    <property type="protein sequence ID" value="MCK9874476.1"/>
    <property type="molecule type" value="Genomic_DNA"/>
</dbReference>
<reference evidence="4 5" key="1">
    <citation type="submission" date="2022-04" db="EMBL/GenBank/DDBJ databases">
        <title>Genome diversity in the genus Frankia.</title>
        <authorList>
            <person name="Carlos-Shanley C."/>
            <person name="Hahn D."/>
        </authorList>
    </citation>
    <scope>NUCLEOTIDE SEQUENCE [LARGE SCALE GENOMIC DNA]</scope>
    <source>
        <strain evidence="4 5">Ag45/Mut15</strain>
    </source>
</reference>
<feature type="coiled-coil region" evidence="1">
    <location>
        <begin position="333"/>
        <end position="388"/>
    </location>
</feature>
<evidence type="ECO:0000313" key="4">
    <source>
        <dbReference type="EMBL" id="MCK9874476.1"/>
    </source>
</evidence>
<feature type="region of interest" description="Disordered" evidence="2">
    <location>
        <begin position="486"/>
        <end position="515"/>
    </location>
</feature>
<sequence>MLYLAGQILAYVLVAMVIGAALAWVFLIAPLRRQIRTERATQRPGITTATTDATDATRPGLVSSTSRDEPVVAIGRPVAGSANEPAGTSTTTATPAEPVPTEPVLAAAPALAAPVPAEPVVAEPVAGAPVASGPVHDDPVAPEPAMSERLVAEPGVAEPGVAEAEPAEGEPAGGEWGAGRPAVGAELATTGPITMPLHMVRAVEPVAELVDLLRRQRDDAALERADLTARLAVAEQRAAEAEQRTSAAERHAVTASARVEEIDAALRARVEAVTRPVSEAGPSSVEIDDDAAIEPGVAIAAGAVTEAGVASDGADDALDGAAERVAPPSGPTVAELVQAAEHLRQQLDEAEGRAAKFSSRLAMARTEAEDAQRQVATLSTRLDRHQAEWAVERQRLLSRITRSESAVGLEPPTGVETAADVAPRAVPPQAATVDPLTDVETTADADPVADVDATADAEVVDVETAVEVPVARVRPVGAVTKERPSAVAGAPLRGPAGLATSPGVRRGATGEQTAGGQVVMESSPRWNGLLDPSAVGGDNLKEIVGVGPVIESRLRTLGITTFGQLAEMGDTDVERLARMLDGFGDRIISDDWVGQAQDLQVRHYGGV</sequence>
<feature type="transmembrane region" description="Helical" evidence="3">
    <location>
        <begin position="6"/>
        <end position="29"/>
    </location>
</feature>
<feature type="compositionally biased region" description="Low complexity" evidence="2">
    <location>
        <begin position="84"/>
        <end position="96"/>
    </location>
</feature>
<gene>
    <name evidence="4" type="ORF">MXD59_01535</name>
</gene>
<dbReference type="Gene3D" id="1.10.150.20">
    <property type="entry name" value="5' to 3' exonuclease, C-terminal subdomain"/>
    <property type="match status" value="1"/>
</dbReference>
<comment type="caution">
    <text evidence="4">The sequence shown here is derived from an EMBL/GenBank/DDBJ whole genome shotgun (WGS) entry which is preliminary data.</text>
</comment>
<feature type="compositionally biased region" description="Low complexity" evidence="2">
    <location>
        <begin position="47"/>
        <end position="57"/>
    </location>
</feature>
<proteinExistence type="predicted"/>
<evidence type="ECO:0008006" key="6">
    <source>
        <dbReference type="Google" id="ProtNLM"/>
    </source>
</evidence>
<feature type="region of interest" description="Disordered" evidence="2">
    <location>
        <begin position="42"/>
        <end position="99"/>
    </location>
</feature>
<dbReference type="SUPFAM" id="SSF57997">
    <property type="entry name" value="Tropomyosin"/>
    <property type="match status" value="1"/>
</dbReference>
<keyword evidence="5" id="KW-1185">Reference proteome</keyword>
<keyword evidence="3" id="KW-0812">Transmembrane</keyword>
<evidence type="ECO:0000256" key="1">
    <source>
        <dbReference type="SAM" id="Coils"/>
    </source>
</evidence>
<name>A0ABT0JSP3_9ACTN</name>
<feature type="coiled-coil region" evidence="1">
    <location>
        <begin position="210"/>
        <end position="251"/>
    </location>
</feature>
<keyword evidence="1" id="KW-0175">Coiled coil</keyword>
<feature type="compositionally biased region" description="Low complexity" evidence="2">
    <location>
        <begin position="486"/>
        <end position="499"/>
    </location>
</feature>